<gene>
    <name evidence="1" type="ORF">PENSUB_11919</name>
</gene>
<dbReference type="Proteomes" id="UP000186955">
    <property type="component" value="Unassembled WGS sequence"/>
</dbReference>
<protein>
    <submittedName>
        <fullName evidence="1">Uncharacterized protein</fullName>
    </submittedName>
</protein>
<comment type="caution">
    <text evidence="1">The sequence shown here is derived from an EMBL/GenBank/DDBJ whole genome shotgun (WGS) entry which is preliminary data.</text>
</comment>
<proteinExistence type="predicted"/>
<name>A0A1Q5T0C2_9EURO</name>
<evidence type="ECO:0000313" key="1">
    <source>
        <dbReference type="EMBL" id="OKO93640.1"/>
    </source>
</evidence>
<dbReference type="AlphaFoldDB" id="A0A1Q5T0C2"/>
<evidence type="ECO:0000313" key="2">
    <source>
        <dbReference type="Proteomes" id="UP000186955"/>
    </source>
</evidence>
<accession>A0A1Q5T0C2</accession>
<reference evidence="1 2" key="1">
    <citation type="submission" date="2016-10" db="EMBL/GenBank/DDBJ databases">
        <title>Genome sequence of the ascomycete fungus Penicillium subrubescens.</title>
        <authorList>
            <person name="De Vries R.P."/>
            <person name="Peng M."/>
            <person name="Dilokpimol A."/>
            <person name="Hilden K."/>
            <person name="Makela M.R."/>
            <person name="Grigoriev I."/>
            <person name="Riley R."/>
            <person name="Granchi Z."/>
        </authorList>
    </citation>
    <scope>NUCLEOTIDE SEQUENCE [LARGE SCALE GENOMIC DNA]</scope>
    <source>
        <strain evidence="1 2">CBS 132785</strain>
    </source>
</reference>
<sequence length="68" mass="8283">MDALDECRQHDRDRLIQELERFYHMCQKGQNGHLKMKFLVTSRPYGDIERRFGKMTRQFPSIRPARED</sequence>
<dbReference type="EMBL" id="MNBE01000723">
    <property type="protein sequence ID" value="OKO93640.1"/>
    <property type="molecule type" value="Genomic_DNA"/>
</dbReference>
<keyword evidence="2" id="KW-1185">Reference proteome</keyword>
<organism evidence="1 2">
    <name type="scientific">Penicillium subrubescens</name>
    <dbReference type="NCBI Taxonomy" id="1316194"/>
    <lineage>
        <taxon>Eukaryota</taxon>
        <taxon>Fungi</taxon>
        <taxon>Dikarya</taxon>
        <taxon>Ascomycota</taxon>
        <taxon>Pezizomycotina</taxon>
        <taxon>Eurotiomycetes</taxon>
        <taxon>Eurotiomycetidae</taxon>
        <taxon>Eurotiales</taxon>
        <taxon>Aspergillaceae</taxon>
        <taxon>Penicillium</taxon>
    </lineage>
</organism>